<protein>
    <submittedName>
        <fullName evidence="1">Uncharacterized protein</fullName>
    </submittedName>
</protein>
<dbReference type="Proteomes" id="UP000001106">
    <property type="component" value="Chromosome"/>
</dbReference>
<dbReference type="STRING" id="419665.Maeo_0543"/>
<sequence length="45" mass="4921">MKKMNGIKDVCSGAPIKVGKNGIEEVVPIKISDDELMHLNTLLKL</sequence>
<reference evidence="1" key="1">
    <citation type="submission" date="2007-06" db="EMBL/GenBank/DDBJ databases">
        <title>Complete sequence of Methanococcus aeolicus Nankai-3.</title>
        <authorList>
            <consortium name="US DOE Joint Genome Institute"/>
            <person name="Copeland A."/>
            <person name="Lucas S."/>
            <person name="Lapidus A."/>
            <person name="Barry K."/>
            <person name="Glavina del Rio T."/>
            <person name="Dalin E."/>
            <person name="Tice H."/>
            <person name="Pitluck S."/>
            <person name="Chain P."/>
            <person name="Malfatti S."/>
            <person name="Shin M."/>
            <person name="Vergez L."/>
            <person name="Schmutz J."/>
            <person name="Larimer F."/>
            <person name="Land M."/>
            <person name="Hauser L."/>
            <person name="Kyrpides N."/>
            <person name="Lykidis A."/>
            <person name="Sieprawska-Lupa M."/>
            <person name="Whitman W.B."/>
            <person name="Richardson P."/>
        </authorList>
    </citation>
    <scope>NUCLEOTIDE SEQUENCE [LARGE SCALE GENOMIC DNA]</scope>
    <source>
        <strain evidence="1">Nankai-3</strain>
    </source>
</reference>
<name>A6UUF6_META3</name>
<keyword evidence="2" id="KW-1185">Reference proteome</keyword>
<dbReference type="KEGG" id="mae:Maeo_0543"/>
<dbReference type="AlphaFoldDB" id="A6UUF6"/>
<gene>
    <name evidence="1" type="ordered locus">Maeo_0543</name>
</gene>
<dbReference type="SUPFAM" id="SSF56327">
    <property type="entry name" value="LDH C-terminal domain-like"/>
    <property type="match status" value="1"/>
</dbReference>
<proteinExistence type="predicted"/>
<organism evidence="1 2">
    <name type="scientific">Methanococcus aeolicus (strain ATCC BAA-1280 / DSM 17508 / OCM 812 / Nankai-3)</name>
    <dbReference type="NCBI Taxonomy" id="419665"/>
    <lineage>
        <taxon>Archaea</taxon>
        <taxon>Methanobacteriati</taxon>
        <taxon>Methanobacteriota</taxon>
        <taxon>Methanomada group</taxon>
        <taxon>Methanococci</taxon>
        <taxon>Methanococcales</taxon>
        <taxon>Methanococcaceae</taxon>
        <taxon>Methanococcus</taxon>
    </lineage>
</organism>
<dbReference type="EMBL" id="CP000743">
    <property type="protein sequence ID" value="ABR56128.1"/>
    <property type="molecule type" value="Genomic_DNA"/>
</dbReference>
<dbReference type="Gene3D" id="3.90.110.10">
    <property type="entry name" value="Lactate dehydrogenase/glycoside hydrolase, family 4, C-terminal"/>
    <property type="match status" value="1"/>
</dbReference>
<dbReference type="eggNOG" id="arCOG00246">
    <property type="taxonomic scope" value="Archaea"/>
</dbReference>
<dbReference type="InterPro" id="IPR015955">
    <property type="entry name" value="Lactate_DH/Glyco_Ohase_4_C"/>
</dbReference>
<evidence type="ECO:0000313" key="1">
    <source>
        <dbReference type="EMBL" id="ABR56128.1"/>
    </source>
</evidence>
<accession>A6UUF6</accession>
<dbReference type="GO" id="GO:0016616">
    <property type="term" value="F:oxidoreductase activity, acting on the CH-OH group of donors, NAD or NADP as acceptor"/>
    <property type="evidence" value="ECO:0007669"/>
    <property type="project" value="InterPro"/>
</dbReference>
<dbReference type="HOGENOM" id="CLU_3194471_0_0_2"/>
<evidence type="ECO:0000313" key="2">
    <source>
        <dbReference type="Proteomes" id="UP000001106"/>
    </source>
</evidence>